<evidence type="ECO:0000313" key="3">
    <source>
        <dbReference type="Proteomes" id="UP000504882"/>
    </source>
</evidence>
<proteinExistence type="predicted"/>
<organism evidence="2 3">
    <name type="scientific">Occultella glacieicola</name>
    <dbReference type="NCBI Taxonomy" id="2518684"/>
    <lineage>
        <taxon>Bacteria</taxon>
        <taxon>Bacillati</taxon>
        <taxon>Actinomycetota</taxon>
        <taxon>Actinomycetes</taxon>
        <taxon>Micrococcales</taxon>
        <taxon>Ruaniaceae</taxon>
        <taxon>Occultella</taxon>
    </lineage>
</organism>
<evidence type="ECO:0000313" key="2">
    <source>
        <dbReference type="EMBL" id="TDE92775.1"/>
    </source>
</evidence>
<dbReference type="EMBL" id="SMNA01000006">
    <property type="protein sequence ID" value="TDE92775.1"/>
    <property type="molecule type" value="Genomic_DNA"/>
</dbReference>
<comment type="caution">
    <text evidence="2">The sequence shown here is derived from an EMBL/GenBank/DDBJ whole genome shotgun (WGS) entry which is preliminary data.</text>
</comment>
<dbReference type="InterPro" id="IPR006059">
    <property type="entry name" value="SBP"/>
</dbReference>
<dbReference type="SUPFAM" id="SSF53850">
    <property type="entry name" value="Periplasmic binding protein-like II"/>
    <property type="match status" value="1"/>
</dbReference>
<protein>
    <submittedName>
        <fullName evidence="2">Extracellular solute-binding protein</fullName>
    </submittedName>
</protein>
<reference evidence="2 3" key="1">
    <citation type="submission" date="2019-03" db="EMBL/GenBank/DDBJ databases">
        <title>Genomic features of bacteria from cold environments.</title>
        <authorList>
            <person name="Shen L."/>
        </authorList>
    </citation>
    <scope>NUCLEOTIDE SEQUENCE [LARGE SCALE GENOMIC DNA]</scope>
    <source>
        <strain evidence="3">T3246-1</strain>
    </source>
</reference>
<dbReference type="Proteomes" id="UP000504882">
    <property type="component" value="Unassembled WGS sequence"/>
</dbReference>
<gene>
    <name evidence="2" type="ORF">EXU48_14775</name>
</gene>
<dbReference type="InterPro" id="IPR050490">
    <property type="entry name" value="Bact_solute-bd_prot1"/>
</dbReference>
<name>A0ABY2E2D5_9MICO</name>
<evidence type="ECO:0000256" key="1">
    <source>
        <dbReference type="SAM" id="MobiDB-lite"/>
    </source>
</evidence>
<dbReference type="PANTHER" id="PTHR43649:SF16">
    <property type="entry name" value="SUGAR-BINDING LIPOPROTEIN"/>
    <property type="match status" value="1"/>
</dbReference>
<dbReference type="Gene3D" id="3.40.190.10">
    <property type="entry name" value="Periplasmic binding protein-like II"/>
    <property type="match status" value="1"/>
</dbReference>
<keyword evidence="3" id="KW-1185">Reference proteome</keyword>
<sequence length="491" mass="52430">MGRAGAWPRWGAHRPLTGSKLSNPEGVSTMRRTTRRAAPLALLGVAAVFLSACSGGGSGDDPTDGAPVDTDAPVTISVGGMPTTENPEQRADFERQVEDFSAEHDNITVEAEETQWEADTFQALLAGGTMPTVMQVPFTEIGALIERGQVADVTDQITGSTVLEQLNPTVMDVVTDADGRIYGVPIAAYTMGLLYNRALFEQAGLDPDAPPQTWDEVRSAAQTIDEATDAQGFGTMTLDNTGGWILSTMSYAFGSTMQSDDGTTATLDNPATTEVLEFYRSLRWEDNSMGSNFLLNYDDAVNAFAAGQMGMFVQGADNYSNMVVNRGMDPQDFGVAPLPQTDDGLGTLGGGTISIINPTATPEEIAAGLEWIEFKSFLQYTDEEVAVANAEARIADGLAVAAPGLPVVNEEVNEQYLGWIDSLINVPRENFELYLSTVEEIPLIPEPAVKAQELYATLDPVVQAVLTREDADIPQLLGDAQNTIQAALDVG</sequence>
<feature type="region of interest" description="Disordered" evidence="1">
    <location>
        <begin position="1"/>
        <end position="31"/>
    </location>
</feature>
<dbReference type="Pfam" id="PF01547">
    <property type="entry name" value="SBP_bac_1"/>
    <property type="match status" value="1"/>
</dbReference>
<accession>A0ABY2E2D5</accession>
<dbReference type="PANTHER" id="PTHR43649">
    <property type="entry name" value="ARABINOSE-BINDING PROTEIN-RELATED"/>
    <property type="match status" value="1"/>
</dbReference>